<sequence>MWGSLPLRYAPFIVMLFHRPWRRIWSTLPAIRADEPQLICVFLVGPDTKRRGGLTDRFPMRKVRPFLYLAGRFYLHFELSPSYNWFCPGGSAVAFPYEKCLVLLGMAFLKEMSPIYRMMLKMLGFGGRITDFGVFGSNHRST</sequence>
<protein>
    <submittedName>
        <fullName evidence="1">Uncharacterized protein</fullName>
    </submittedName>
</protein>
<evidence type="ECO:0000313" key="2">
    <source>
        <dbReference type="Proteomes" id="UP000078561"/>
    </source>
</evidence>
<evidence type="ECO:0000313" key="1">
    <source>
        <dbReference type="EMBL" id="SAM02115.1"/>
    </source>
</evidence>
<accession>A0A168PBW2</accession>
<keyword evidence="2" id="KW-1185">Reference proteome</keyword>
<dbReference type="Proteomes" id="UP000078561">
    <property type="component" value="Unassembled WGS sequence"/>
</dbReference>
<dbReference type="AlphaFoldDB" id="A0A168PBW2"/>
<organism evidence="1">
    <name type="scientific">Absidia glauca</name>
    <name type="common">Pin mould</name>
    <dbReference type="NCBI Taxonomy" id="4829"/>
    <lineage>
        <taxon>Eukaryota</taxon>
        <taxon>Fungi</taxon>
        <taxon>Fungi incertae sedis</taxon>
        <taxon>Mucoromycota</taxon>
        <taxon>Mucoromycotina</taxon>
        <taxon>Mucoromycetes</taxon>
        <taxon>Mucorales</taxon>
        <taxon>Cunninghamellaceae</taxon>
        <taxon>Absidia</taxon>
    </lineage>
</organism>
<dbReference type="EMBL" id="LT553674">
    <property type="protein sequence ID" value="SAM02115.1"/>
    <property type="molecule type" value="Genomic_DNA"/>
</dbReference>
<name>A0A168PBW2_ABSGL</name>
<gene>
    <name evidence="1" type="primary">ABSGL_07878.1 scaffold 9181</name>
</gene>
<proteinExistence type="predicted"/>
<reference evidence="1" key="1">
    <citation type="submission" date="2016-04" db="EMBL/GenBank/DDBJ databases">
        <authorList>
            <person name="Evans L.H."/>
            <person name="Alamgir A."/>
            <person name="Owens N."/>
            <person name="Weber N.D."/>
            <person name="Virtaneva K."/>
            <person name="Barbian K."/>
            <person name="Babar A."/>
            <person name="Rosenke K."/>
        </authorList>
    </citation>
    <scope>NUCLEOTIDE SEQUENCE [LARGE SCALE GENOMIC DNA]</scope>
    <source>
        <strain evidence="1">CBS 101.48</strain>
    </source>
</reference>
<dbReference type="InParanoid" id="A0A168PBW2"/>